<keyword evidence="6" id="KW-1185">Reference proteome</keyword>
<dbReference type="InterPro" id="IPR010987">
    <property type="entry name" value="Glutathione-S-Trfase_C-like"/>
</dbReference>
<sequence length="278" mass="31778">MQQINQHFPLVIRHSFGRRPSINVSLFLYPRTFSSHNSGIQQNIASMSEKHLKAGQPLPPLKDGSVRLFSMKYCTFSQRSRLVLKAKGINYEEINCSLTKKPEFLLERNPDGKVPVYEHNGEVLVGSSIICDYLDEIYPDPPLYPKDPLQKAKDKFVMETYDSKVSSIFHKFMTSGGEDEEAKIIAGLTLFDAELKKRGTPFFGGQQPGMVDYSTWPWNERLMVSDKLMNTLKAKLPDLDAYFQRMLTTPAVKAILNSKEQYQKFFESFISGNPQFDL</sequence>
<gene>
    <name evidence="7" type="primary">LOC110980118</name>
</gene>
<dbReference type="SFLD" id="SFLDS00019">
    <property type="entry name" value="Glutathione_Transferase_(cytos"/>
    <property type="match status" value="1"/>
</dbReference>
<comment type="catalytic activity">
    <reaction evidence="3">
        <text>L-dehydroascorbate + 2 glutathione = glutathione disulfide + L-ascorbate</text>
        <dbReference type="Rhea" id="RHEA:24424"/>
        <dbReference type="ChEBI" id="CHEBI:38290"/>
        <dbReference type="ChEBI" id="CHEBI:57925"/>
        <dbReference type="ChEBI" id="CHEBI:58297"/>
        <dbReference type="ChEBI" id="CHEBI:58539"/>
        <dbReference type="EC" id="1.8.5.1"/>
    </reaction>
</comment>
<dbReference type="PANTHER" id="PTHR43968:SF6">
    <property type="entry name" value="GLUTATHIONE S-TRANSFERASE OMEGA"/>
    <property type="match status" value="1"/>
</dbReference>
<dbReference type="PROSITE" id="PS51354">
    <property type="entry name" value="GLUTAREDOXIN_2"/>
    <property type="match status" value="1"/>
</dbReference>
<feature type="domain" description="GST N-terminal" evidence="4">
    <location>
        <begin position="64"/>
        <end position="142"/>
    </location>
</feature>
<evidence type="ECO:0000313" key="6">
    <source>
        <dbReference type="Proteomes" id="UP000694845"/>
    </source>
</evidence>
<comment type="catalytic activity">
    <reaction evidence="3">
        <text>methylarsonate + 2 glutathione + H(+) = methylarsonous acid + glutathione disulfide + H2O</text>
        <dbReference type="Rhea" id="RHEA:15969"/>
        <dbReference type="ChEBI" id="CHEBI:15377"/>
        <dbReference type="ChEBI" id="CHEBI:15378"/>
        <dbReference type="ChEBI" id="CHEBI:17826"/>
        <dbReference type="ChEBI" id="CHEBI:33409"/>
        <dbReference type="ChEBI" id="CHEBI:57925"/>
        <dbReference type="ChEBI" id="CHEBI:58297"/>
        <dbReference type="EC" id="1.20.4.2"/>
    </reaction>
</comment>
<dbReference type="Gene3D" id="1.20.1050.10">
    <property type="match status" value="1"/>
</dbReference>
<dbReference type="GO" id="GO:0045174">
    <property type="term" value="F:glutathione dehydrogenase (ascorbate) activity"/>
    <property type="evidence" value="ECO:0007669"/>
    <property type="project" value="UniProtKB-UniRule"/>
</dbReference>
<dbReference type="SUPFAM" id="SSF52833">
    <property type="entry name" value="Thioredoxin-like"/>
    <property type="match status" value="1"/>
</dbReference>
<dbReference type="InterPro" id="IPR005442">
    <property type="entry name" value="GST_omega"/>
</dbReference>
<dbReference type="PROSITE" id="PS50404">
    <property type="entry name" value="GST_NTER"/>
    <property type="match status" value="1"/>
</dbReference>
<name>A0A8B7YHS7_ACAPL</name>
<feature type="domain" description="GST C-terminal" evidence="5">
    <location>
        <begin position="147"/>
        <end position="265"/>
    </location>
</feature>
<dbReference type="KEGG" id="aplc:110980118"/>
<dbReference type="EC" id="2.5.1.18" evidence="3"/>
<keyword evidence="2 3" id="KW-0560">Oxidoreductase</keyword>
<dbReference type="EC" id="1.20.4.2" evidence="3"/>
<dbReference type="PROSITE" id="PS50405">
    <property type="entry name" value="GST_CTER"/>
    <property type="match status" value="1"/>
</dbReference>
<evidence type="ECO:0000259" key="4">
    <source>
        <dbReference type="PROSITE" id="PS50404"/>
    </source>
</evidence>
<comment type="catalytic activity">
    <reaction evidence="3">
        <text>RX + glutathione = an S-substituted glutathione + a halide anion + H(+)</text>
        <dbReference type="Rhea" id="RHEA:16437"/>
        <dbReference type="ChEBI" id="CHEBI:15378"/>
        <dbReference type="ChEBI" id="CHEBI:16042"/>
        <dbReference type="ChEBI" id="CHEBI:17792"/>
        <dbReference type="ChEBI" id="CHEBI:57925"/>
        <dbReference type="ChEBI" id="CHEBI:90779"/>
        <dbReference type="EC" id="2.5.1.18"/>
    </reaction>
</comment>
<evidence type="ECO:0000259" key="5">
    <source>
        <dbReference type="PROSITE" id="PS50405"/>
    </source>
</evidence>
<dbReference type="PANTHER" id="PTHR43968">
    <property type="match status" value="1"/>
</dbReference>
<keyword evidence="3" id="KW-0808">Transferase</keyword>
<dbReference type="Pfam" id="PF13410">
    <property type="entry name" value="GST_C_2"/>
    <property type="match status" value="1"/>
</dbReference>
<dbReference type="InterPro" id="IPR036249">
    <property type="entry name" value="Thioredoxin-like_sf"/>
</dbReference>
<comment type="similarity">
    <text evidence="1 3">Belongs to the GST superfamily. Omega family.</text>
</comment>
<protein>
    <recommendedName>
        <fullName evidence="3">Glutathione S-transferase omega</fullName>
        <shortName evidence="3">GSTO</shortName>
        <ecNumber evidence="3">1.20.4.2</ecNumber>
        <ecNumber evidence="3">1.8.5.1</ecNumber>
        <ecNumber evidence="3">2.5.1.18</ecNumber>
    </recommendedName>
    <alternativeName>
        <fullName evidence="3">Glutathione-dependent dehydroascorbate reductase</fullName>
    </alternativeName>
    <alternativeName>
        <fullName evidence="3">Monomethylarsonic acid reductase</fullName>
    </alternativeName>
</protein>
<evidence type="ECO:0000256" key="1">
    <source>
        <dbReference type="ARBA" id="ARBA00011067"/>
    </source>
</evidence>
<dbReference type="RefSeq" id="XP_022092162.1">
    <property type="nucleotide sequence ID" value="XM_022236470.1"/>
</dbReference>
<evidence type="ECO:0000256" key="2">
    <source>
        <dbReference type="ARBA" id="ARBA00023002"/>
    </source>
</evidence>
<dbReference type="InterPro" id="IPR050983">
    <property type="entry name" value="GST_Omega/HSP26"/>
</dbReference>
<dbReference type="InterPro" id="IPR040079">
    <property type="entry name" value="Glutathione_S-Trfase"/>
</dbReference>
<comment type="function">
    <text evidence="3">Exhibits glutathione-dependent thiol transferase activity. Has high dehydroascorbate reductase activity and may contribute to the recycling of ascorbic acid. Participates in the biotransformation of inorganic arsenic and reduces monomethylarsonic acid (MMA).</text>
</comment>
<dbReference type="OrthoDB" id="4951845at2759"/>
<dbReference type="SUPFAM" id="SSF47616">
    <property type="entry name" value="GST C-terminal domain-like"/>
    <property type="match status" value="1"/>
</dbReference>
<organism evidence="6 7">
    <name type="scientific">Acanthaster planci</name>
    <name type="common">Crown-of-thorns starfish</name>
    <dbReference type="NCBI Taxonomy" id="133434"/>
    <lineage>
        <taxon>Eukaryota</taxon>
        <taxon>Metazoa</taxon>
        <taxon>Echinodermata</taxon>
        <taxon>Eleutherozoa</taxon>
        <taxon>Asterozoa</taxon>
        <taxon>Asteroidea</taxon>
        <taxon>Valvatacea</taxon>
        <taxon>Valvatida</taxon>
        <taxon>Acanthasteridae</taxon>
        <taxon>Acanthaster</taxon>
    </lineage>
</organism>
<dbReference type="InterPro" id="IPR004045">
    <property type="entry name" value="Glutathione_S-Trfase_N"/>
</dbReference>
<dbReference type="FunFam" id="3.40.30.10:FF:000123">
    <property type="entry name" value="Glutathione transferase o1"/>
    <property type="match status" value="1"/>
</dbReference>
<dbReference type="GO" id="GO:0006749">
    <property type="term" value="P:glutathione metabolic process"/>
    <property type="evidence" value="ECO:0007669"/>
    <property type="project" value="UniProtKB-UniRule"/>
</dbReference>
<dbReference type="EC" id="1.8.5.1" evidence="3"/>
<evidence type="ECO:0000256" key="3">
    <source>
        <dbReference type="RuleBase" id="RU368071"/>
    </source>
</evidence>
<dbReference type="FunFam" id="1.20.1050.10:FF:000009">
    <property type="entry name" value="Glutathione S-transferase omega-1"/>
    <property type="match status" value="1"/>
</dbReference>
<dbReference type="GO" id="GO:0050610">
    <property type="term" value="F:methylarsonate reductase activity"/>
    <property type="evidence" value="ECO:0007669"/>
    <property type="project" value="UniProtKB-UniRule"/>
</dbReference>
<reference evidence="7" key="1">
    <citation type="submission" date="2025-08" db="UniProtKB">
        <authorList>
            <consortium name="RefSeq"/>
        </authorList>
    </citation>
    <scope>IDENTIFICATION</scope>
</reference>
<dbReference type="GO" id="GO:0004364">
    <property type="term" value="F:glutathione transferase activity"/>
    <property type="evidence" value="ECO:0007669"/>
    <property type="project" value="UniProtKB-UniRule"/>
</dbReference>
<accession>A0A8B7YHS7</accession>
<dbReference type="PRINTS" id="PR01625">
    <property type="entry name" value="GSTRNSFRASEO"/>
</dbReference>
<dbReference type="GeneID" id="110980118"/>
<proteinExistence type="inferred from homology"/>
<dbReference type="SFLD" id="SFLDG00358">
    <property type="entry name" value="Main_(cytGST)"/>
    <property type="match status" value="1"/>
</dbReference>
<dbReference type="Gene3D" id="3.40.30.10">
    <property type="entry name" value="Glutaredoxin"/>
    <property type="match status" value="1"/>
</dbReference>
<dbReference type="InterPro" id="IPR036282">
    <property type="entry name" value="Glutathione-S-Trfase_C_sf"/>
</dbReference>
<dbReference type="Pfam" id="PF13417">
    <property type="entry name" value="GST_N_3"/>
    <property type="match status" value="1"/>
</dbReference>
<dbReference type="Proteomes" id="UP000694845">
    <property type="component" value="Unplaced"/>
</dbReference>
<dbReference type="GO" id="GO:0005737">
    <property type="term" value="C:cytoplasm"/>
    <property type="evidence" value="ECO:0007669"/>
    <property type="project" value="InterPro"/>
</dbReference>
<dbReference type="AlphaFoldDB" id="A0A8B7YHS7"/>
<evidence type="ECO:0000313" key="7">
    <source>
        <dbReference type="RefSeq" id="XP_022092162.1"/>
    </source>
</evidence>